<dbReference type="InterPro" id="IPR046956">
    <property type="entry name" value="RLP23-like"/>
</dbReference>
<comment type="similarity">
    <text evidence="18">Belongs to the polygalacturonase-inhibiting protein family.</text>
</comment>
<dbReference type="Pfam" id="PF13855">
    <property type="entry name" value="LRR_8"/>
    <property type="match status" value="2"/>
</dbReference>
<dbReference type="PANTHER" id="PTHR48063">
    <property type="entry name" value="LRR RECEPTOR-LIKE KINASE"/>
    <property type="match status" value="1"/>
</dbReference>
<dbReference type="GeneID" id="106760173"/>
<keyword evidence="14 19" id="KW-0472">Membrane</keyword>
<dbReference type="Pfam" id="PF08263">
    <property type="entry name" value="LRRNT_2"/>
    <property type="match status" value="1"/>
</dbReference>
<proteinExistence type="inferred from homology"/>
<keyword evidence="13 19" id="KW-1133">Transmembrane helix</keyword>
<sequence length="1094" mass="124067">MKNSSESGEAKCIGRERQALLSFKEGLIDNFGMLCTWTNNTDCCKWKRIQCNSHTGHVQLLDLHGNSHDTPYLRGAINVTSLIHLPYIQHLDLSRNYFAMSYIPEFMGSITNLRYLDLSSSYFAGRIPSTLGNLLQLRYLDLGKNILWGEIPIHIGNLKHLQYLDLGLFYLSGKIPSQIGNLRKLQHLSLGSNSPLYIRKKPRYISKSLSGAIPFRLGHLPLLHTLRLVGNFDIQAKDAKWLSTLHSLTILQLSSLDSLKSSHQWLQTISKMIPNLTELRLVDCNLLDSDIQSLFLSRSSNNYTSLTILDLSSNMLSSLILQFLFNFSLHLKELYVSHNNITLSPPQCPNFPSLKILDLSRNNLLPPMVRANFNMSSKLQELYLENCSLMDGNFLLSSTSTTNSLSSLVFLDLSNNLLKSSPMFYWLFNFTTNLVSIDLDGNLLEGPIPDEFGKVMMNSLEHLSLSNNKLQGKVPSFFGSMCRLQVLDLSNNKLNGEFPSFTQNSSWCSRHIFRELSLSYNQITGRIPESIRLLSQLETLSLRWNSLKGDVTESHLSNFSKLYRLGLSHNSLSVKFGSNWVPPFQLMFLFLASCKVGPSFPSWIQTQNSLIQLDISNNGLNDFVPEWFWNKLKMLYSLNMSHNNLIGSIPNLQSKLPFRPSIILSSNEFEGKFPLFLLQASELLLSANKFSDFSCGNVTAANLATLDLSNNQIKGQLPDCWKSTNRLLFLDLSSNELSGKLPNSMGTLVNLEALVLRNNSLMGELPSSLKNCKNLIMLDVSENMISGPIPSWVGESMQQLIILIMRGNQFSGNLPPHICYLRRIQLLDISRNKLSEGIPTCLNNFIAFSQNTINKIETESRVYWYNSTYSQIYNFFIDSYYSFHITWMWKGVEHNFKRPELTLLSIDLSCNNLIGAIPKEITYMLGLVSLNLSRNNLSGEIPSDIGNLSSLESLDLSRNKFYGRIPSSLSQMNFLQKLDLSHNSLSGRIPLARHMDTFDASCFEGNADLCGEQLNKSCPGDQTLVKPRKEEVHVEYCVFYEALYMSLGIGFFTGFWGLLGPLLLWQPWRMTYLMFLNRIIDYLLVMVEVNLAKR</sequence>
<evidence type="ECO:0000256" key="19">
    <source>
        <dbReference type="SAM" id="Phobius"/>
    </source>
</evidence>
<dbReference type="FunFam" id="3.80.10.10:FF:000400">
    <property type="entry name" value="Nuclear pore complex protein NUP107"/>
    <property type="match status" value="1"/>
</dbReference>
<keyword evidence="22" id="KW-1185">Reference proteome</keyword>
<evidence type="ECO:0000256" key="2">
    <source>
        <dbReference type="ARBA" id="ARBA00004191"/>
    </source>
</evidence>
<dbReference type="InterPro" id="IPR013210">
    <property type="entry name" value="LRR_N_plant-typ"/>
</dbReference>
<evidence type="ECO:0000256" key="13">
    <source>
        <dbReference type="ARBA" id="ARBA00022989"/>
    </source>
</evidence>
<dbReference type="InterPro" id="IPR055414">
    <property type="entry name" value="LRR_R13L4/SHOC2-like"/>
</dbReference>
<evidence type="ECO:0000256" key="6">
    <source>
        <dbReference type="ARBA" id="ARBA00022512"/>
    </source>
</evidence>
<evidence type="ECO:0000256" key="18">
    <source>
        <dbReference type="ARBA" id="ARBA00038043"/>
    </source>
</evidence>
<dbReference type="PROSITE" id="PS51450">
    <property type="entry name" value="LRR"/>
    <property type="match status" value="2"/>
</dbReference>
<evidence type="ECO:0000313" key="22">
    <source>
        <dbReference type="Proteomes" id="UP000087766"/>
    </source>
</evidence>
<dbReference type="Gene3D" id="3.80.10.10">
    <property type="entry name" value="Ribonuclease Inhibitor"/>
    <property type="match status" value="5"/>
</dbReference>
<dbReference type="InterPro" id="IPR003591">
    <property type="entry name" value="Leu-rich_rpt_typical-subtyp"/>
</dbReference>
<dbReference type="Pfam" id="PF12799">
    <property type="entry name" value="LRR_4"/>
    <property type="match status" value="1"/>
</dbReference>
<dbReference type="InterPro" id="IPR025875">
    <property type="entry name" value="Leu-rich_rpt_4"/>
</dbReference>
<evidence type="ECO:0000256" key="14">
    <source>
        <dbReference type="ARBA" id="ARBA00023136"/>
    </source>
</evidence>
<dbReference type="FunFam" id="3.80.10.10:FF:000041">
    <property type="entry name" value="LRR receptor-like serine/threonine-protein kinase ERECTA"/>
    <property type="match status" value="1"/>
</dbReference>
<evidence type="ECO:0000256" key="15">
    <source>
        <dbReference type="ARBA" id="ARBA00023157"/>
    </source>
</evidence>
<evidence type="ECO:0000259" key="21">
    <source>
        <dbReference type="Pfam" id="PF23598"/>
    </source>
</evidence>
<dbReference type="Pfam" id="PF00560">
    <property type="entry name" value="LRR_1"/>
    <property type="match status" value="6"/>
</dbReference>
<dbReference type="InterPro" id="IPR032675">
    <property type="entry name" value="LRR_dom_sf"/>
</dbReference>
<evidence type="ECO:0000256" key="7">
    <source>
        <dbReference type="ARBA" id="ARBA00022525"/>
    </source>
</evidence>
<dbReference type="GO" id="GO:0006952">
    <property type="term" value="P:defense response"/>
    <property type="evidence" value="ECO:0007669"/>
    <property type="project" value="UniProtKB-KW"/>
</dbReference>
<dbReference type="FunFam" id="3.80.10.10:FF:000095">
    <property type="entry name" value="LRR receptor-like serine/threonine-protein kinase GSO1"/>
    <property type="match status" value="1"/>
</dbReference>
<evidence type="ECO:0000256" key="10">
    <source>
        <dbReference type="ARBA" id="ARBA00022729"/>
    </source>
</evidence>
<evidence type="ECO:0000256" key="11">
    <source>
        <dbReference type="ARBA" id="ARBA00022737"/>
    </source>
</evidence>
<dbReference type="GO" id="GO:0005886">
    <property type="term" value="C:plasma membrane"/>
    <property type="evidence" value="ECO:0007669"/>
    <property type="project" value="UniProtKB-SubCell"/>
</dbReference>
<evidence type="ECO:0000256" key="17">
    <source>
        <dbReference type="ARBA" id="ARBA00023180"/>
    </source>
</evidence>
<dbReference type="KEGG" id="vra:106760173"/>
<keyword evidence="6" id="KW-0134">Cell wall</keyword>
<comment type="subcellular location">
    <subcellularLocation>
        <location evidence="3">Cell membrane</location>
        <topology evidence="3">Single-pass type I membrane protein</topology>
    </subcellularLocation>
    <subcellularLocation>
        <location evidence="1">Membrane</location>
        <topology evidence="1">Peripheral membrane protein</topology>
    </subcellularLocation>
    <subcellularLocation>
        <location evidence="2">Secreted</location>
        <location evidence="2">Cell wall</location>
    </subcellularLocation>
</comment>
<dbReference type="SMART" id="SM00369">
    <property type="entry name" value="LRR_TYP"/>
    <property type="match status" value="8"/>
</dbReference>
<keyword evidence="7" id="KW-0964">Secreted</keyword>
<reference evidence="22" key="1">
    <citation type="journal article" date="2014" name="Nat. Commun.">
        <title>Genome sequence of mungbean and insights into evolution within Vigna species.</title>
        <authorList>
            <person name="Kang Y.J."/>
            <person name="Kim S.K."/>
            <person name="Kim M.Y."/>
            <person name="Lestari P."/>
            <person name="Kim K.H."/>
            <person name="Ha B.K."/>
            <person name="Jun T.H."/>
            <person name="Hwang W.J."/>
            <person name="Lee T."/>
            <person name="Lee J."/>
            <person name="Shim S."/>
            <person name="Yoon M.Y."/>
            <person name="Jang Y.E."/>
            <person name="Han K.S."/>
            <person name="Taeprayoon P."/>
            <person name="Yoon N."/>
            <person name="Somta P."/>
            <person name="Tanya P."/>
            <person name="Kim K.S."/>
            <person name="Gwag J.G."/>
            <person name="Moon J.K."/>
            <person name="Lee Y.H."/>
            <person name="Park B.S."/>
            <person name="Bombarely A."/>
            <person name="Doyle J.J."/>
            <person name="Jackson S.A."/>
            <person name="Schafleitner R."/>
            <person name="Srinives P."/>
            <person name="Varshney R.K."/>
            <person name="Lee S.H."/>
        </authorList>
    </citation>
    <scope>NUCLEOTIDE SEQUENCE [LARGE SCALE GENOMIC DNA]</scope>
    <source>
        <strain evidence="22">cv. VC1973A</strain>
    </source>
</reference>
<keyword evidence="11" id="KW-0677">Repeat</keyword>
<evidence type="ECO:0000256" key="4">
    <source>
        <dbReference type="ARBA" id="ARBA00009592"/>
    </source>
</evidence>
<dbReference type="RefSeq" id="XP_014499120.1">
    <property type="nucleotide sequence ID" value="XM_014643634.1"/>
</dbReference>
<keyword evidence="5" id="KW-1003">Cell membrane</keyword>
<dbReference type="InterPro" id="IPR001611">
    <property type="entry name" value="Leu-rich_rpt"/>
</dbReference>
<keyword evidence="9 19" id="KW-0812">Transmembrane</keyword>
<gene>
    <name evidence="23" type="primary">LOC106760173</name>
</gene>
<keyword evidence="16" id="KW-0675">Receptor</keyword>
<evidence type="ECO:0000256" key="3">
    <source>
        <dbReference type="ARBA" id="ARBA00004251"/>
    </source>
</evidence>
<comment type="similarity">
    <text evidence="4">Belongs to the RLP family.</text>
</comment>
<evidence type="ECO:0000313" key="23">
    <source>
        <dbReference type="RefSeq" id="XP_014499120.1"/>
    </source>
</evidence>
<protein>
    <submittedName>
        <fullName evidence="23">Receptor-like protein 12</fullName>
    </submittedName>
</protein>
<feature type="domain" description="Disease resistance R13L4/SHOC-2-like LRR" evidence="21">
    <location>
        <begin position="109"/>
        <end position="282"/>
    </location>
</feature>
<evidence type="ECO:0000256" key="12">
    <source>
        <dbReference type="ARBA" id="ARBA00022821"/>
    </source>
</evidence>
<dbReference type="AlphaFoldDB" id="A0A1S3TZC4"/>
<keyword evidence="10" id="KW-0732">Signal</keyword>
<dbReference type="PRINTS" id="PR00019">
    <property type="entry name" value="LEURICHRPT"/>
</dbReference>
<dbReference type="Proteomes" id="UP000087766">
    <property type="component" value="Chromosome 1"/>
</dbReference>
<name>A0A1S3TZC4_VIGRR</name>
<keyword evidence="17" id="KW-0325">Glycoprotein</keyword>
<dbReference type="Pfam" id="PF23598">
    <property type="entry name" value="LRR_14"/>
    <property type="match status" value="1"/>
</dbReference>
<evidence type="ECO:0000256" key="1">
    <source>
        <dbReference type="ARBA" id="ARBA00004170"/>
    </source>
</evidence>
<evidence type="ECO:0000256" key="5">
    <source>
        <dbReference type="ARBA" id="ARBA00022475"/>
    </source>
</evidence>
<keyword evidence="12" id="KW-0611">Plant defense</keyword>
<accession>A0A1S3TZC4</accession>
<feature type="transmembrane region" description="Helical" evidence="19">
    <location>
        <begin position="1042"/>
        <end position="1065"/>
    </location>
</feature>
<dbReference type="PANTHER" id="PTHR48063:SF98">
    <property type="entry name" value="LRR RECEPTOR-LIKE SERINE_THREONINE-PROTEIN KINASE FLS2"/>
    <property type="match status" value="1"/>
</dbReference>
<dbReference type="GO" id="GO:0009653">
    <property type="term" value="P:anatomical structure morphogenesis"/>
    <property type="evidence" value="ECO:0007669"/>
    <property type="project" value="UniProtKB-ARBA"/>
</dbReference>
<keyword evidence="15" id="KW-1015">Disulfide bond</keyword>
<evidence type="ECO:0000256" key="8">
    <source>
        <dbReference type="ARBA" id="ARBA00022614"/>
    </source>
</evidence>
<dbReference type="SUPFAM" id="SSF52058">
    <property type="entry name" value="L domain-like"/>
    <property type="match status" value="3"/>
</dbReference>
<dbReference type="GO" id="GO:0099402">
    <property type="term" value="P:plant organ development"/>
    <property type="evidence" value="ECO:0007669"/>
    <property type="project" value="UniProtKB-ARBA"/>
</dbReference>
<dbReference type="OrthoDB" id="676979at2759"/>
<keyword evidence="8" id="KW-0433">Leucine-rich repeat</keyword>
<evidence type="ECO:0000256" key="16">
    <source>
        <dbReference type="ARBA" id="ARBA00023170"/>
    </source>
</evidence>
<dbReference type="FunFam" id="3.80.10.10:FF:000111">
    <property type="entry name" value="LRR receptor-like serine/threonine-protein kinase ERECTA"/>
    <property type="match status" value="1"/>
</dbReference>
<organism evidence="22 23">
    <name type="scientific">Vigna radiata var. radiata</name>
    <name type="common">Mung bean</name>
    <name type="synonym">Phaseolus aureus</name>
    <dbReference type="NCBI Taxonomy" id="3916"/>
    <lineage>
        <taxon>Eukaryota</taxon>
        <taxon>Viridiplantae</taxon>
        <taxon>Streptophyta</taxon>
        <taxon>Embryophyta</taxon>
        <taxon>Tracheophyta</taxon>
        <taxon>Spermatophyta</taxon>
        <taxon>Magnoliopsida</taxon>
        <taxon>eudicotyledons</taxon>
        <taxon>Gunneridae</taxon>
        <taxon>Pentapetalae</taxon>
        <taxon>rosids</taxon>
        <taxon>fabids</taxon>
        <taxon>Fabales</taxon>
        <taxon>Fabaceae</taxon>
        <taxon>Papilionoideae</taxon>
        <taxon>50 kb inversion clade</taxon>
        <taxon>NPAAA clade</taxon>
        <taxon>indigoferoid/millettioid clade</taxon>
        <taxon>Phaseoleae</taxon>
        <taxon>Vigna</taxon>
    </lineage>
</organism>
<feature type="domain" description="Leucine-rich repeat-containing N-terminal plant-type" evidence="20">
    <location>
        <begin position="15"/>
        <end position="52"/>
    </location>
</feature>
<reference evidence="23" key="2">
    <citation type="submission" date="2025-08" db="UniProtKB">
        <authorList>
            <consortium name="RefSeq"/>
        </authorList>
    </citation>
    <scope>IDENTIFICATION</scope>
    <source>
        <tissue evidence="23">Leaf</tissue>
    </source>
</reference>
<evidence type="ECO:0000256" key="9">
    <source>
        <dbReference type="ARBA" id="ARBA00022692"/>
    </source>
</evidence>
<evidence type="ECO:0000259" key="20">
    <source>
        <dbReference type="Pfam" id="PF08263"/>
    </source>
</evidence>